<dbReference type="PANTHER" id="PTHR43561">
    <property type="match status" value="1"/>
</dbReference>
<dbReference type="GO" id="GO:0005759">
    <property type="term" value="C:mitochondrial matrix"/>
    <property type="evidence" value="ECO:0007669"/>
    <property type="project" value="UniProtKB-SubCell"/>
</dbReference>
<dbReference type="Gene3D" id="3.40.50.720">
    <property type="entry name" value="NAD(P)-binding Rossmann-like Domain"/>
    <property type="match status" value="1"/>
</dbReference>
<reference evidence="9" key="1">
    <citation type="journal article" date="2011" name="Proc. Natl. Acad. Sci. U.S.A.">
        <title>Obligate biotrophy features unraveled by the genomic analysis of rust fungi.</title>
        <authorList>
            <person name="Duplessis S."/>
            <person name="Cuomo C.A."/>
            <person name="Lin Y.-C."/>
            <person name="Aerts A."/>
            <person name="Tisserant E."/>
            <person name="Veneault-Fourrey C."/>
            <person name="Joly D.L."/>
            <person name="Hacquard S."/>
            <person name="Amselem J."/>
            <person name="Cantarel B.L."/>
            <person name="Chiu R."/>
            <person name="Coutinho P.M."/>
            <person name="Feau N."/>
            <person name="Field M."/>
            <person name="Frey P."/>
            <person name="Gelhaye E."/>
            <person name="Goldberg J."/>
            <person name="Grabherr M.G."/>
            <person name="Kodira C.D."/>
            <person name="Kohler A."/>
            <person name="Kuees U."/>
            <person name="Lindquist E.A."/>
            <person name="Lucas S.M."/>
            <person name="Mago R."/>
            <person name="Mauceli E."/>
            <person name="Morin E."/>
            <person name="Murat C."/>
            <person name="Pangilinan J.L."/>
            <person name="Park R."/>
            <person name="Pearson M."/>
            <person name="Quesneville H."/>
            <person name="Rouhier N."/>
            <person name="Sakthikumar S."/>
            <person name="Salamov A.A."/>
            <person name="Schmutz J."/>
            <person name="Selles B."/>
            <person name="Shapiro H."/>
            <person name="Tanguay P."/>
            <person name="Tuskan G.A."/>
            <person name="Henrissat B."/>
            <person name="Van de Peer Y."/>
            <person name="Rouze P."/>
            <person name="Ellis J.G."/>
            <person name="Dodds P.N."/>
            <person name="Schein J.E."/>
            <person name="Zhong S."/>
            <person name="Hamelin R.C."/>
            <person name="Grigoriev I.V."/>
            <person name="Szabo L.J."/>
            <person name="Martin F."/>
        </authorList>
    </citation>
    <scope>NUCLEOTIDE SEQUENCE [LARGE SCALE GENOMIC DNA]</scope>
    <source>
        <strain evidence="9">98AG31 / pathotype 3-4-7</strain>
    </source>
</reference>
<evidence type="ECO:0000256" key="5">
    <source>
        <dbReference type="ARBA" id="ARBA00049556"/>
    </source>
</evidence>
<gene>
    <name evidence="8" type="ORF">MELLADRAFT_111766</name>
</gene>
<dbReference type="InterPro" id="IPR052242">
    <property type="entry name" value="Mito_3-hydroxyacyl-CoA_DH"/>
</dbReference>
<evidence type="ECO:0000256" key="2">
    <source>
        <dbReference type="ARBA" id="ARBA00023002"/>
    </source>
</evidence>
<keyword evidence="9" id="KW-1185">Reference proteome</keyword>
<dbReference type="GO" id="GO:0003857">
    <property type="term" value="F:(3S)-3-hydroxyacyl-CoA dehydrogenase (NAD+) activity"/>
    <property type="evidence" value="ECO:0007669"/>
    <property type="project" value="UniProtKB-EC"/>
</dbReference>
<dbReference type="STRING" id="747676.F4S457"/>
<proteinExistence type="predicted"/>
<evidence type="ECO:0000259" key="6">
    <source>
        <dbReference type="Pfam" id="PF00725"/>
    </source>
</evidence>
<dbReference type="eggNOG" id="KOG2304">
    <property type="taxonomic scope" value="Eukaryota"/>
</dbReference>
<evidence type="ECO:0000256" key="4">
    <source>
        <dbReference type="ARBA" id="ARBA00023128"/>
    </source>
</evidence>
<dbReference type="Pfam" id="PF02737">
    <property type="entry name" value="3HCDH_N"/>
    <property type="match status" value="1"/>
</dbReference>
<dbReference type="RefSeq" id="XP_007416173.1">
    <property type="nucleotide sequence ID" value="XM_007416111.1"/>
</dbReference>
<dbReference type="InterPro" id="IPR006176">
    <property type="entry name" value="3-OHacyl-CoA_DH_NAD-bd"/>
</dbReference>
<dbReference type="PANTHER" id="PTHR43561:SF3">
    <property type="entry name" value="HYDROXYACYL-COENZYME A DEHYDROGENASE, MITOCHONDRIAL"/>
    <property type="match status" value="1"/>
</dbReference>
<dbReference type="SUPFAM" id="SSF48179">
    <property type="entry name" value="6-phosphogluconate dehydrogenase C-terminal domain-like"/>
    <property type="match status" value="1"/>
</dbReference>
<accession>F4S457</accession>
<feature type="domain" description="3-hydroxyacyl-CoA dehydrogenase NAD binding" evidence="7">
    <location>
        <begin position="1"/>
        <end position="34"/>
    </location>
</feature>
<dbReference type="InterPro" id="IPR006108">
    <property type="entry name" value="3HC_DH_C"/>
</dbReference>
<evidence type="ECO:0000256" key="1">
    <source>
        <dbReference type="ARBA" id="ARBA00004305"/>
    </source>
</evidence>
<dbReference type="KEGG" id="mlr:MELLADRAFT_111766"/>
<dbReference type="GO" id="GO:0006635">
    <property type="term" value="P:fatty acid beta-oxidation"/>
    <property type="evidence" value="ECO:0007669"/>
    <property type="project" value="TreeGrafter"/>
</dbReference>
<dbReference type="Gene3D" id="1.10.1040.10">
    <property type="entry name" value="N-(1-d-carboxylethyl)-l-norvaline Dehydrogenase, domain 2"/>
    <property type="match status" value="1"/>
</dbReference>
<feature type="domain" description="3-hydroxyacyl-CoA dehydrogenase C-terminal" evidence="6">
    <location>
        <begin position="42"/>
        <end position="123"/>
    </location>
</feature>
<dbReference type="Pfam" id="PF00725">
    <property type="entry name" value="3HCDH"/>
    <property type="match status" value="1"/>
</dbReference>
<dbReference type="AlphaFoldDB" id="F4S457"/>
<sequence length="123" mass="13945">MKLVEINRPDHTDQATIDSIMALCKRMGKAPVKCLYTPGMNERREATIKEIDTAMKLGAGYPMGPFELSDYVGLDTIQQILDGWRETDEEQINQEILKPLKSLNDLVLQGTLGRKIDEGFKKY</sequence>
<dbReference type="Proteomes" id="UP000001072">
    <property type="component" value="Unassembled WGS sequence"/>
</dbReference>
<comment type="subcellular location">
    <subcellularLocation>
        <location evidence="1">Mitochondrion matrix</location>
    </subcellularLocation>
</comment>
<dbReference type="GO" id="GO:0070403">
    <property type="term" value="F:NAD+ binding"/>
    <property type="evidence" value="ECO:0007669"/>
    <property type="project" value="InterPro"/>
</dbReference>
<evidence type="ECO:0000313" key="9">
    <source>
        <dbReference type="Proteomes" id="UP000001072"/>
    </source>
</evidence>
<keyword evidence="3" id="KW-0520">NAD</keyword>
<dbReference type="VEuPathDB" id="FungiDB:MELLADRAFT_111766"/>
<keyword evidence="2" id="KW-0560">Oxidoreductase</keyword>
<evidence type="ECO:0000256" key="3">
    <source>
        <dbReference type="ARBA" id="ARBA00023027"/>
    </source>
</evidence>
<evidence type="ECO:0000313" key="8">
    <source>
        <dbReference type="EMBL" id="EGG00526.1"/>
    </source>
</evidence>
<keyword evidence="4" id="KW-0496">Mitochondrion</keyword>
<dbReference type="InterPro" id="IPR013328">
    <property type="entry name" value="6PGD_dom2"/>
</dbReference>
<dbReference type="GeneID" id="18924485"/>
<protein>
    <recommendedName>
        <fullName evidence="10">3-hydroxyacyl-CoA dehydrogenase C-terminal domain-containing protein</fullName>
    </recommendedName>
</protein>
<evidence type="ECO:0000259" key="7">
    <source>
        <dbReference type="Pfam" id="PF02737"/>
    </source>
</evidence>
<comment type="catalytic activity">
    <reaction evidence="5">
        <text>a (3S)-3-hydroxyacyl-CoA + NAD(+) = a 3-oxoacyl-CoA + NADH + H(+)</text>
        <dbReference type="Rhea" id="RHEA:22432"/>
        <dbReference type="ChEBI" id="CHEBI:15378"/>
        <dbReference type="ChEBI" id="CHEBI:57318"/>
        <dbReference type="ChEBI" id="CHEBI:57540"/>
        <dbReference type="ChEBI" id="CHEBI:57945"/>
        <dbReference type="ChEBI" id="CHEBI:90726"/>
        <dbReference type="EC" id="1.1.1.35"/>
    </reaction>
</comment>
<dbReference type="EMBL" id="GL883146">
    <property type="protein sequence ID" value="EGG00526.1"/>
    <property type="molecule type" value="Genomic_DNA"/>
</dbReference>
<dbReference type="InterPro" id="IPR008927">
    <property type="entry name" value="6-PGluconate_DH-like_C_sf"/>
</dbReference>
<dbReference type="InParanoid" id="F4S457"/>
<dbReference type="OrthoDB" id="5958943at2759"/>
<name>F4S457_MELLP</name>
<organism evidence="9">
    <name type="scientific">Melampsora larici-populina (strain 98AG31 / pathotype 3-4-7)</name>
    <name type="common">Poplar leaf rust fungus</name>
    <dbReference type="NCBI Taxonomy" id="747676"/>
    <lineage>
        <taxon>Eukaryota</taxon>
        <taxon>Fungi</taxon>
        <taxon>Dikarya</taxon>
        <taxon>Basidiomycota</taxon>
        <taxon>Pucciniomycotina</taxon>
        <taxon>Pucciniomycetes</taxon>
        <taxon>Pucciniales</taxon>
        <taxon>Melampsoraceae</taxon>
        <taxon>Melampsora</taxon>
    </lineage>
</organism>
<evidence type="ECO:0008006" key="10">
    <source>
        <dbReference type="Google" id="ProtNLM"/>
    </source>
</evidence>
<dbReference type="HOGENOM" id="CLU_2015789_0_0_1"/>